<accession>A0AAV7WEZ9</accession>
<evidence type="ECO:0000313" key="4">
    <source>
        <dbReference type="Proteomes" id="UP001066276"/>
    </source>
</evidence>
<sequence length="353" mass="39312">MVAAQVQMDVQGACVQVLDVCGVVRLNHYLFAYNIADEYTAGMRIETSQGVVKGQSFMMRNVHLEKCVHVAQERVSLAECKPHSVEQRWTWDSDARAIVSLKGKKCLGVSKMNEFAMVKLEPCGGQEWQRWICTKKGHMMLYGQGLYLNAKHGTNKIFISREKDKLSKWRTLSNDLLCSSAGDMERYSQVKVVELAGTPVLFYEPKVISTSEQTEALSESSWTKPTASTPLSDYNSTAMEGKIENLIADDVTNWKLGMLILSPLAFTTGLLILVLNIHCNKKRKTLGALKSYPQTWHGVNLSDEKSPLAAKEDLVQHGSLASCSPSLKHGEILIEWKDGTVTPLFDNSCHPTN</sequence>
<reference evidence="3" key="1">
    <citation type="journal article" date="2022" name="bioRxiv">
        <title>Sequencing and chromosome-scale assembly of the giantPleurodeles waltlgenome.</title>
        <authorList>
            <person name="Brown T."/>
            <person name="Elewa A."/>
            <person name="Iarovenko S."/>
            <person name="Subramanian E."/>
            <person name="Araus A.J."/>
            <person name="Petzold A."/>
            <person name="Susuki M."/>
            <person name="Suzuki K.-i.T."/>
            <person name="Hayashi T."/>
            <person name="Toyoda A."/>
            <person name="Oliveira C."/>
            <person name="Osipova E."/>
            <person name="Leigh N.D."/>
            <person name="Simon A."/>
            <person name="Yun M.H."/>
        </authorList>
    </citation>
    <scope>NUCLEOTIDE SEQUENCE</scope>
    <source>
        <strain evidence="3">20211129_DDA</strain>
        <tissue evidence="3">Liver</tissue>
    </source>
</reference>
<dbReference type="SUPFAM" id="SSF50370">
    <property type="entry name" value="Ricin B-like lectins"/>
    <property type="match status" value="1"/>
</dbReference>
<dbReference type="InterPro" id="IPR052678">
    <property type="entry name" value="OST-beta_subunit"/>
</dbReference>
<comment type="caution">
    <text evidence="3">The sequence shown here is derived from an EMBL/GenBank/DDBJ whole genome shotgun (WGS) entry which is preliminary data.</text>
</comment>
<keyword evidence="4" id="KW-1185">Reference proteome</keyword>
<dbReference type="Pfam" id="PF00652">
    <property type="entry name" value="Ricin_B_lectin"/>
    <property type="match status" value="1"/>
</dbReference>
<evidence type="ECO:0000313" key="3">
    <source>
        <dbReference type="EMBL" id="KAJ1211186.1"/>
    </source>
</evidence>
<proteinExistence type="predicted"/>
<dbReference type="EMBL" id="JANPWB010000002">
    <property type="protein sequence ID" value="KAJ1211186.1"/>
    <property type="molecule type" value="Genomic_DNA"/>
</dbReference>
<keyword evidence="1" id="KW-0472">Membrane</keyword>
<dbReference type="InterPro" id="IPR000772">
    <property type="entry name" value="Ricin_B_lectin"/>
</dbReference>
<dbReference type="AlphaFoldDB" id="A0AAV7WEZ9"/>
<name>A0AAV7WEZ9_PLEWA</name>
<protein>
    <recommendedName>
        <fullName evidence="2">Ricin B lectin domain-containing protein</fullName>
    </recommendedName>
</protein>
<dbReference type="Gene3D" id="2.80.10.50">
    <property type="match status" value="1"/>
</dbReference>
<evidence type="ECO:0000259" key="2">
    <source>
        <dbReference type="SMART" id="SM00458"/>
    </source>
</evidence>
<dbReference type="PROSITE" id="PS50231">
    <property type="entry name" value="RICIN_B_LECTIN"/>
    <property type="match status" value="1"/>
</dbReference>
<gene>
    <name evidence="3" type="ORF">NDU88_006547</name>
</gene>
<dbReference type="PANTHER" id="PTHR36129:SF2">
    <property type="entry name" value="RICIN B LECTIN DOMAIN-CONTAINING PROTEIN"/>
    <property type="match status" value="1"/>
</dbReference>
<dbReference type="SMART" id="SM00458">
    <property type="entry name" value="RICIN"/>
    <property type="match status" value="1"/>
</dbReference>
<evidence type="ECO:0000256" key="1">
    <source>
        <dbReference type="SAM" id="Phobius"/>
    </source>
</evidence>
<keyword evidence="1" id="KW-1133">Transmembrane helix</keyword>
<organism evidence="3 4">
    <name type="scientific">Pleurodeles waltl</name>
    <name type="common">Iberian ribbed newt</name>
    <dbReference type="NCBI Taxonomy" id="8319"/>
    <lineage>
        <taxon>Eukaryota</taxon>
        <taxon>Metazoa</taxon>
        <taxon>Chordata</taxon>
        <taxon>Craniata</taxon>
        <taxon>Vertebrata</taxon>
        <taxon>Euteleostomi</taxon>
        <taxon>Amphibia</taxon>
        <taxon>Batrachia</taxon>
        <taxon>Caudata</taxon>
        <taxon>Salamandroidea</taxon>
        <taxon>Salamandridae</taxon>
        <taxon>Pleurodelinae</taxon>
        <taxon>Pleurodeles</taxon>
    </lineage>
</organism>
<dbReference type="InterPro" id="IPR035992">
    <property type="entry name" value="Ricin_B-like_lectins"/>
</dbReference>
<dbReference type="Proteomes" id="UP001066276">
    <property type="component" value="Chromosome 1_2"/>
</dbReference>
<dbReference type="PANTHER" id="PTHR36129">
    <property type="entry name" value="ORGANIC SOLUTE TRANSPORTER SUBUNIT BETA-RELATED"/>
    <property type="match status" value="1"/>
</dbReference>
<feature type="domain" description="Ricin B lectin" evidence="2">
    <location>
        <begin position="55"/>
        <end position="172"/>
    </location>
</feature>
<keyword evidence="1" id="KW-0812">Transmembrane</keyword>
<feature type="transmembrane region" description="Helical" evidence="1">
    <location>
        <begin position="256"/>
        <end position="277"/>
    </location>
</feature>